<reference evidence="10 11" key="1">
    <citation type="submission" date="2016-10" db="EMBL/GenBank/DDBJ databases">
        <authorList>
            <person name="de Groot N.N."/>
        </authorList>
    </citation>
    <scope>NUCLEOTIDE SEQUENCE [LARGE SCALE GENOMIC DNA]</scope>
    <source>
        <strain evidence="10 11">DSM 21668</strain>
    </source>
</reference>
<feature type="binding site" evidence="6">
    <location>
        <position position="268"/>
    </location>
    <ligand>
        <name>substrate</name>
    </ligand>
</feature>
<dbReference type="GO" id="GO:0006080">
    <property type="term" value="P:substituted mannan metabolic process"/>
    <property type="evidence" value="ECO:0007669"/>
    <property type="project" value="UniProtKB-UniRule"/>
</dbReference>
<accession>A0A1G9XK48</accession>
<dbReference type="PANTHER" id="PTHR40079:SF4">
    <property type="entry name" value="GH26 DOMAIN-CONTAINING PROTEIN-RELATED"/>
    <property type="match status" value="1"/>
</dbReference>
<dbReference type="Proteomes" id="UP000198901">
    <property type="component" value="Unassembled WGS sequence"/>
</dbReference>
<keyword evidence="3 4" id="KW-0326">Glycosidase</keyword>
<feature type="binding site" evidence="6">
    <location>
        <position position="134"/>
    </location>
    <ligand>
        <name>substrate</name>
    </ligand>
</feature>
<gene>
    <name evidence="10" type="ORF">SAMN04488090_4653</name>
</gene>
<evidence type="ECO:0000256" key="5">
    <source>
        <dbReference type="PIRSR" id="PIRSR018168-1"/>
    </source>
</evidence>
<evidence type="ECO:0000256" key="4">
    <source>
        <dbReference type="PIRNR" id="PIRNR018168"/>
    </source>
</evidence>
<evidence type="ECO:0000313" key="10">
    <source>
        <dbReference type="EMBL" id="SDM97138.1"/>
    </source>
</evidence>
<feature type="active site" description="Proton donor" evidence="5 8">
    <location>
        <position position="197"/>
    </location>
</feature>
<evidence type="ECO:0000256" key="7">
    <source>
        <dbReference type="PIRSR" id="PIRSR018168-3"/>
    </source>
</evidence>
<dbReference type="InterPro" id="IPR000805">
    <property type="entry name" value="Glyco_hydro_26"/>
</dbReference>
<evidence type="ECO:0000256" key="8">
    <source>
        <dbReference type="PROSITE-ProRule" id="PRU01100"/>
    </source>
</evidence>
<feature type="signal peptide" evidence="4">
    <location>
        <begin position="1"/>
        <end position="30"/>
    </location>
</feature>
<feature type="binding site" evidence="6">
    <location>
        <position position="202"/>
    </location>
    <ligand>
        <name>substrate</name>
    </ligand>
</feature>
<dbReference type="PANTHER" id="PTHR40079">
    <property type="entry name" value="MANNAN ENDO-1,4-BETA-MANNOSIDASE E-RELATED"/>
    <property type="match status" value="1"/>
</dbReference>
<dbReference type="SUPFAM" id="SSF51445">
    <property type="entry name" value="(Trans)glycosidases"/>
    <property type="match status" value="1"/>
</dbReference>
<evidence type="ECO:0000313" key="11">
    <source>
        <dbReference type="Proteomes" id="UP000198901"/>
    </source>
</evidence>
<evidence type="ECO:0000259" key="9">
    <source>
        <dbReference type="PROSITE" id="PS51764"/>
    </source>
</evidence>
<keyword evidence="4" id="KW-0119">Carbohydrate metabolism</keyword>
<keyword evidence="2 4" id="KW-0378">Hydrolase</keyword>
<organism evidence="10 11">
    <name type="scientific">Siphonobacter aquaeclarae</name>
    <dbReference type="NCBI Taxonomy" id="563176"/>
    <lineage>
        <taxon>Bacteria</taxon>
        <taxon>Pseudomonadati</taxon>
        <taxon>Bacteroidota</taxon>
        <taxon>Cytophagia</taxon>
        <taxon>Cytophagales</taxon>
        <taxon>Cytophagaceae</taxon>
        <taxon>Siphonobacter</taxon>
    </lineage>
</organism>
<name>A0A1G9XK48_9BACT</name>
<dbReference type="EMBL" id="FNGS01000011">
    <property type="protein sequence ID" value="SDM97138.1"/>
    <property type="molecule type" value="Genomic_DNA"/>
</dbReference>
<evidence type="ECO:0000256" key="3">
    <source>
        <dbReference type="ARBA" id="ARBA00023295"/>
    </source>
</evidence>
<keyword evidence="4" id="KW-0732">Signal</keyword>
<dbReference type="PROSITE" id="PS51764">
    <property type="entry name" value="GH26"/>
    <property type="match status" value="1"/>
</dbReference>
<dbReference type="Gene3D" id="3.20.20.80">
    <property type="entry name" value="Glycosidases"/>
    <property type="match status" value="1"/>
</dbReference>
<dbReference type="Pfam" id="PF02156">
    <property type="entry name" value="Glyco_hydro_26"/>
    <property type="match status" value="1"/>
</dbReference>
<dbReference type="AlphaFoldDB" id="A0A1G9XK48"/>
<dbReference type="InterPro" id="IPR017853">
    <property type="entry name" value="GH"/>
</dbReference>
<dbReference type="InterPro" id="IPR016714">
    <property type="entry name" value="MANB/E"/>
</dbReference>
<sequence length="378" mass="43625">MAEIGRSSISEHNMKKIAWILTLLASAAFAQTSPVDPAATPETRNLLRNLRKAAAKATLFGHQDDLAYGVDWRDVPGRSDVRDVTGEYPAVFGWDLGRIEADSPNEIDGIPFEKQRQYVKDVYARGGINTFSWHLNNPLFPEKTSWDKADSTIRHLFADPAALQRYDSWLDKIAVYFRTLTGPKGEPIPLIFRPFHEHTGSWFWWGRGHCTPEEYIRLWRHTVDYLRKEKGLHNLLIAYSTDRFTSKEDYLERYPGDDYVDIVGFDIYHRPKTPDTFVADTRRMVETLRTIGQEKKKIWAITETGLEKLPVANWWTEVLTPVIQDAGLAYVLVWRNGNPTHFYAPYPGQTSAEDFRRFAQRPDVWFGKKAAAARLYNR</sequence>
<comment type="subcellular location">
    <subcellularLocation>
        <location evidence="4">Secreted</location>
    </subcellularLocation>
</comment>
<comment type="catalytic activity">
    <reaction evidence="4">
        <text>Random hydrolysis of (1-&gt;4)-beta-D-mannosidic linkages in mannans, galactomannans and glucomannans.</text>
        <dbReference type="EC" id="3.2.1.78"/>
    </reaction>
</comment>
<dbReference type="STRING" id="563176.SAMN04488090_4653"/>
<keyword evidence="11" id="KW-1185">Reference proteome</keyword>
<comment type="similarity">
    <text evidence="1 4 8">Belongs to the glycosyl hydrolase 26 family.</text>
</comment>
<dbReference type="GO" id="GO:0016985">
    <property type="term" value="F:mannan endo-1,4-beta-mannosidase activity"/>
    <property type="evidence" value="ECO:0007669"/>
    <property type="project" value="UniProtKB-UniRule"/>
</dbReference>
<dbReference type="EC" id="3.2.1.78" evidence="4"/>
<dbReference type="PRINTS" id="PR00739">
    <property type="entry name" value="GLHYDRLASE26"/>
</dbReference>
<dbReference type="PIRSF" id="PIRSF018168">
    <property type="entry name" value="Mannan-1_4-beta-mannosidase"/>
    <property type="match status" value="1"/>
</dbReference>
<feature type="domain" description="GH26" evidence="9">
    <location>
        <begin position="41"/>
        <end position="368"/>
    </location>
</feature>
<protein>
    <recommendedName>
        <fullName evidence="4">Mannan endo-1,4-beta-mannosidase</fullName>
        <ecNumber evidence="4">3.2.1.78</ecNumber>
    </recommendedName>
</protein>
<feature type="site" description="Plays an important role in maintaining the position of the catalytic nucleophile" evidence="7">
    <location>
        <position position="196"/>
    </location>
</feature>
<evidence type="ECO:0000256" key="1">
    <source>
        <dbReference type="ARBA" id="ARBA00007754"/>
    </source>
</evidence>
<keyword evidence="4" id="KW-0964">Secreted</keyword>
<feature type="chain" id="PRO_5011333543" description="Mannan endo-1,4-beta-mannosidase" evidence="4">
    <location>
        <begin position="31"/>
        <end position="378"/>
    </location>
</feature>
<evidence type="ECO:0000256" key="2">
    <source>
        <dbReference type="ARBA" id="ARBA00022801"/>
    </source>
</evidence>
<evidence type="ECO:0000256" key="6">
    <source>
        <dbReference type="PIRSR" id="PIRSR018168-2"/>
    </source>
</evidence>
<dbReference type="InterPro" id="IPR022790">
    <property type="entry name" value="GH26_dom"/>
</dbReference>
<proteinExistence type="inferred from homology"/>
<dbReference type="GO" id="GO:0005576">
    <property type="term" value="C:extracellular region"/>
    <property type="evidence" value="ECO:0007669"/>
    <property type="project" value="UniProtKB-SubCell"/>
</dbReference>
<feature type="active site" description="Nucleophile" evidence="5 8">
    <location>
        <position position="303"/>
    </location>
</feature>